<proteinExistence type="predicted"/>
<comment type="caution">
    <text evidence="1">The sequence shown here is derived from an EMBL/GenBank/DDBJ whole genome shotgun (WGS) entry which is preliminary data.</text>
</comment>
<evidence type="ECO:0000313" key="1">
    <source>
        <dbReference type="EMBL" id="PWA60968.1"/>
    </source>
</evidence>
<keyword evidence="2" id="KW-1185">Reference proteome</keyword>
<dbReference type="GO" id="GO:0005829">
    <property type="term" value="C:cytosol"/>
    <property type="evidence" value="ECO:0007669"/>
    <property type="project" value="TreeGrafter"/>
</dbReference>
<sequence>MGEMLEAYPMWQWRAMLVQILNTARGKVYMWLIINIRLGSRRYVPIVIVNSPVSITEKDVYYADFEAVVVTPVQGLNTCIDHAGKRCKALGIGLKFRPLDENFRKWDLDMLENAYRGAKNRVILLDYDGTIMPEKNAMVWHYKSPGEFGLEHAKELSDHHGKVIANDPLQWNVVKTLLKLNHRWGETKCSIFCERVGTDQQNNKEAICVSDDEIDEQPFCSKKHSSGSLFIDIPESSFAGSDDYNAVFQTTENENGKVDCGRDNNVPRMTTAGSSCQSQFQKEKIGVVVCPEIDLTGNNILMQLFTNLMFLTDSKWQNISIVFVDPM</sequence>
<name>A0A2U1MID0_ARTAN</name>
<dbReference type="GO" id="GO:0004805">
    <property type="term" value="F:trehalose-phosphatase activity"/>
    <property type="evidence" value="ECO:0007669"/>
    <property type="project" value="TreeGrafter"/>
</dbReference>
<dbReference type="AlphaFoldDB" id="A0A2U1MID0"/>
<protein>
    <submittedName>
        <fullName evidence="1">Glycosyl transferase, family 20</fullName>
    </submittedName>
</protein>
<dbReference type="InterPro" id="IPR001830">
    <property type="entry name" value="Glyco_trans_20"/>
</dbReference>
<keyword evidence="1" id="KW-0808">Transferase</keyword>
<dbReference type="STRING" id="35608.A0A2U1MID0"/>
<evidence type="ECO:0000313" key="2">
    <source>
        <dbReference type="Proteomes" id="UP000245207"/>
    </source>
</evidence>
<dbReference type="OrthoDB" id="755951at2759"/>
<accession>A0A2U1MID0</accession>
<dbReference type="PANTHER" id="PTHR10788">
    <property type="entry name" value="TREHALOSE-6-PHOSPHATE SYNTHASE"/>
    <property type="match status" value="1"/>
</dbReference>
<organism evidence="1 2">
    <name type="scientific">Artemisia annua</name>
    <name type="common">Sweet wormwood</name>
    <dbReference type="NCBI Taxonomy" id="35608"/>
    <lineage>
        <taxon>Eukaryota</taxon>
        <taxon>Viridiplantae</taxon>
        <taxon>Streptophyta</taxon>
        <taxon>Embryophyta</taxon>
        <taxon>Tracheophyta</taxon>
        <taxon>Spermatophyta</taxon>
        <taxon>Magnoliopsida</taxon>
        <taxon>eudicotyledons</taxon>
        <taxon>Gunneridae</taxon>
        <taxon>Pentapetalae</taxon>
        <taxon>asterids</taxon>
        <taxon>campanulids</taxon>
        <taxon>Asterales</taxon>
        <taxon>Asteraceae</taxon>
        <taxon>Asteroideae</taxon>
        <taxon>Anthemideae</taxon>
        <taxon>Artemisiinae</taxon>
        <taxon>Artemisia</taxon>
    </lineage>
</organism>
<dbReference type="GO" id="GO:0005992">
    <property type="term" value="P:trehalose biosynthetic process"/>
    <property type="evidence" value="ECO:0007669"/>
    <property type="project" value="InterPro"/>
</dbReference>
<dbReference type="Proteomes" id="UP000245207">
    <property type="component" value="Unassembled WGS sequence"/>
</dbReference>
<reference evidence="1 2" key="1">
    <citation type="journal article" date="2018" name="Mol. Plant">
        <title>The genome of Artemisia annua provides insight into the evolution of Asteraceae family and artemisinin biosynthesis.</title>
        <authorList>
            <person name="Shen Q."/>
            <person name="Zhang L."/>
            <person name="Liao Z."/>
            <person name="Wang S."/>
            <person name="Yan T."/>
            <person name="Shi P."/>
            <person name="Liu M."/>
            <person name="Fu X."/>
            <person name="Pan Q."/>
            <person name="Wang Y."/>
            <person name="Lv Z."/>
            <person name="Lu X."/>
            <person name="Zhang F."/>
            <person name="Jiang W."/>
            <person name="Ma Y."/>
            <person name="Chen M."/>
            <person name="Hao X."/>
            <person name="Li L."/>
            <person name="Tang Y."/>
            <person name="Lv G."/>
            <person name="Zhou Y."/>
            <person name="Sun X."/>
            <person name="Brodelius P.E."/>
            <person name="Rose J.K.C."/>
            <person name="Tang K."/>
        </authorList>
    </citation>
    <scope>NUCLEOTIDE SEQUENCE [LARGE SCALE GENOMIC DNA]</scope>
    <source>
        <strain evidence="2">cv. Huhao1</strain>
        <tissue evidence="1">Leaf</tissue>
    </source>
</reference>
<dbReference type="EMBL" id="PKPP01005215">
    <property type="protein sequence ID" value="PWA60968.1"/>
    <property type="molecule type" value="Genomic_DNA"/>
</dbReference>
<gene>
    <name evidence="1" type="ORF">CTI12_AA378000</name>
</gene>
<dbReference type="GO" id="GO:0016740">
    <property type="term" value="F:transferase activity"/>
    <property type="evidence" value="ECO:0007669"/>
    <property type="project" value="UniProtKB-KW"/>
</dbReference>
<dbReference type="PANTHER" id="PTHR10788:SF118">
    <property type="entry name" value="ALPHA,ALPHA-TREHALOSE-PHOSPHATE SYNTHASE (UDP-FORMING), TREHALOSE-PHOSPHATASE"/>
    <property type="match status" value="1"/>
</dbReference>